<dbReference type="CDD" id="cd04301">
    <property type="entry name" value="NAT_SF"/>
    <property type="match status" value="1"/>
</dbReference>
<evidence type="ECO:0000313" key="3">
    <source>
        <dbReference type="Proteomes" id="UP000539052"/>
    </source>
</evidence>
<dbReference type="PANTHER" id="PTHR43415">
    <property type="entry name" value="SPERMIDINE N(1)-ACETYLTRANSFERASE"/>
    <property type="match status" value="1"/>
</dbReference>
<accession>A0ABX1VSR4</accession>
<organism evidence="2 3">
    <name type="scientific">Lacrimispora defluvii</name>
    <dbReference type="NCBI Taxonomy" id="2719233"/>
    <lineage>
        <taxon>Bacteria</taxon>
        <taxon>Bacillati</taxon>
        <taxon>Bacillota</taxon>
        <taxon>Clostridia</taxon>
        <taxon>Lachnospirales</taxon>
        <taxon>Lachnospiraceae</taxon>
        <taxon>Lacrimispora</taxon>
    </lineage>
</organism>
<dbReference type="PANTHER" id="PTHR43415:SF3">
    <property type="entry name" value="GNAT-FAMILY ACETYLTRANSFERASE"/>
    <property type="match status" value="1"/>
</dbReference>
<proteinExistence type="predicted"/>
<keyword evidence="3" id="KW-1185">Reference proteome</keyword>
<evidence type="ECO:0000259" key="1">
    <source>
        <dbReference type="PROSITE" id="PS51186"/>
    </source>
</evidence>
<dbReference type="PROSITE" id="PS51186">
    <property type="entry name" value="GNAT"/>
    <property type="match status" value="1"/>
</dbReference>
<feature type="domain" description="N-acetyltransferase" evidence="1">
    <location>
        <begin position="3"/>
        <end position="166"/>
    </location>
</feature>
<comment type="caution">
    <text evidence="2">The sequence shown here is derived from an EMBL/GenBank/DDBJ whole genome shotgun (WGS) entry which is preliminary data.</text>
</comment>
<protein>
    <submittedName>
        <fullName evidence="2">GNAT family N-acetyltransferase</fullName>
    </submittedName>
</protein>
<dbReference type="SUPFAM" id="SSF55729">
    <property type="entry name" value="Acyl-CoA N-acyltransferases (Nat)"/>
    <property type="match status" value="1"/>
</dbReference>
<dbReference type="EMBL" id="JAAOXG010000037">
    <property type="protein sequence ID" value="NNJ31406.1"/>
    <property type="molecule type" value="Genomic_DNA"/>
</dbReference>
<reference evidence="2 3" key="1">
    <citation type="submission" date="2020-03" db="EMBL/GenBank/DDBJ databases">
        <title>Genome Sequence of industrial isolate, B5A.</title>
        <authorList>
            <person name="Sharma S."/>
            <person name="Patil P.B."/>
            <person name="Korpole S."/>
        </authorList>
    </citation>
    <scope>NUCLEOTIDE SEQUENCE [LARGE SCALE GENOMIC DNA]</scope>
    <source>
        <strain evidence="2 3">PI-S10-B5A</strain>
    </source>
</reference>
<dbReference type="InterPro" id="IPR016181">
    <property type="entry name" value="Acyl_CoA_acyltransferase"/>
</dbReference>
<gene>
    <name evidence="2" type="ORF">G9470_16660</name>
</gene>
<evidence type="ECO:0000313" key="2">
    <source>
        <dbReference type="EMBL" id="NNJ31406.1"/>
    </source>
</evidence>
<dbReference type="Proteomes" id="UP000539052">
    <property type="component" value="Unassembled WGS sequence"/>
</dbReference>
<dbReference type="Gene3D" id="3.40.630.30">
    <property type="match status" value="1"/>
</dbReference>
<dbReference type="Pfam" id="PF00583">
    <property type="entry name" value="Acetyltransf_1"/>
    <property type="match status" value="1"/>
</dbReference>
<name>A0ABX1VSR4_9FIRM</name>
<dbReference type="InterPro" id="IPR000182">
    <property type="entry name" value="GNAT_dom"/>
</dbReference>
<sequence>MQMHIRTVTPEDSDLLVKMLKQLDTETSFMMYEPGERTPTADDMKHRIEQWERSGSLFLLLENEGELVGFISALRGEPRRIRHSAYLVIGILKDYRGKGYGAMLFQKMEQWARENGITRLELTVMTANEQARHLYEKMGFYIEGKKERSMIVDGRAVDEFYMAKLL</sequence>